<dbReference type="OrthoDB" id="6581954at2759"/>
<name>A0A811ULK6_CERCA</name>
<keyword evidence="8" id="KW-0915">Sodium</keyword>
<sequence length="95" mass="10770">MSPRVTHDNIETASAKHSEYSTFRFNRIAKVLPGVDDDDNDSFLDASDDAANLKPRQQHWANKMQFVLACIGYSVGLGNVWRFPYMCLKVEEVCS</sequence>
<accession>A0A811ULK6</accession>
<keyword evidence="3" id="KW-0813">Transport</keyword>
<gene>
    <name evidence="9" type="ORF">CCAP1982_LOCUS8200</name>
</gene>
<comment type="subcellular location">
    <subcellularLocation>
        <location evidence="1">Membrane</location>
        <topology evidence="1">Multi-pass membrane protein</topology>
    </subcellularLocation>
</comment>
<evidence type="ECO:0000313" key="10">
    <source>
        <dbReference type="Proteomes" id="UP000606786"/>
    </source>
</evidence>
<dbReference type="InterPro" id="IPR000175">
    <property type="entry name" value="Na/ntran_symport"/>
</dbReference>
<dbReference type="GO" id="GO:0089718">
    <property type="term" value="P:amino acid import across plasma membrane"/>
    <property type="evidence" value="ECO:0007669"/>
    <property type="project" value="TreeGrafter"/>
</dbReference>
<dbReference type="PANTHER" id="PTHR11616">
    <property type="entry name" value="SODIUM/CHLORIDE DEPENDENT TRANSPORTER"/>
    <property type="match status" value="1"/>
</dbReference>
<keyword evidence="8" id="KW-0479">Metal-binding</keyword>
<reference evidence="9" key="1">
    <citation type="submission" date="2020-11" db="EMBL/GenBank/DDBJ databases">
        <authorList>
            <person name="Whitehead M."/>
        </authorList>
    </citation>
    <scope>NUCLEOTIDE SEQUENCE</scope>
    <source>
        <strain evidence="9">EGII</strain>
    </source>
</reference>
<evidence type="ECO:0000256" key="4">
    <source>
        <dbReference type="ARBA" id="ARBA00022692"/>
    </source>
</evidence>
<evidence type="ECO:0000313" key="9">
    <source>
        <dbReference type="EMBL" id="CAD6999670.1"/>
    </source>
</evidence>
<feature type="binding site" evidence="8">
    <location>
        <position position="72"/>
    </location>
    <ligand>
        <name>Na(+)</name>
        <dbReference type="ChEBI" id="CHEBI:29101"/>
        <label>1</label>
    </ligand>
</feature>
<protein>
    <submittedName>
        <fullName evidence="9">(Mediterranean fruit fly) hypothetical protein</fullName>
    </submittedName>
</protein>
<feature type="binding site" evidence="8">
    <location>
        <position position="75"/>
    </location>
    <ligand>
        <name>Na(+)</name>
        <dbReference type="ChEBI" id="CHEBI:29101"/>
        <label>1</label>
    </ligand>
</feature>
<evidence type="ECO:0000256" key="2">
    <source>
        <dbReference type="ARBA" id="ARBA00006459"/>
    </source>
</evidence>
<dbReference type="Proteomes" id="UP000606786">
    <property type="component" value="Unassembled WGS sequence"/>
</dbReference>
<feature type="binding site" evidence="8">
    <location>
        <position position="79"/>
    </location>
    <ligand>
        <name>Na(+)</name>
        <dbReference type="ChEBI" id="CHEBI:29101"/>
        <label>1</label>
    </ligand>
</feature>
<dbReference type="SUPFAM" id="SSF161070">
    <property type="entry name" value="SNF-like"/>
    <property type="match status" value="1"/>
</dbReference>
<evidence type="ECO:0000256" key="1">
    <source>
        <dbReference type="ARBA" id="ARBA00004141"/>
    </source>
</evidence>
<keyword evidence="10" id="KW-1185">Reference proteome</keyword>
<organism evidence="9 10">
    <name type="scientific">Ceratitis capitata</name>
    <name type="common">Mediterranean fruit fly</name>
    <name type="synonym">Tephritis capitata</name>
    <dbReference type="NCBI Taxonomy" id="7213"/>
    <lineage>
        <taxon>Eukaryota</taxon>
        <taxon>Metazoa</taxon>
        <taxon>Ecdysozoa</taxon>
        <taxon>Arthropoda</taxon>
        <taxon>Hexapoda</taxon>
        <taxon>Insecta</taxon>
        <taxon>Pterygota</taxon>
        <taxon>Neoptera</taxon>
        <taxon>Endopterygota</taxon>
        <taxon>Diptera</taxon>
        <taxon>Brachycera</taxon>
        <taxon>Muscomorpha</taxon>
        <taxon>Tephritoidea</taxon>
        <taxon>Tephritidae</taxon>
        <taxon>Ceratitis</taxon>
        <taxon>Ceratitis</taxon>
    </lineage>
</organism>
<evidence type="ECO:0000256" key="7">
    <source>
        <dbReference type="ARBA" id="ARBA00023136"/>
    </source>
</evidence>
<comment type="similarity">
    <text evidence="2">Belongs to the sodium:neurotransmitter symporter (SNF) (TC 2.A.22) family.</text>
</comment>
<comment type="caution">
    <text evidence="9">The sequence shown here is derived from an EMBL/GenBank/DDBJ whole genome shotgun (WGS) entry which is preliminary data.</text>
</comment>
<evidence type="ECO:0000256" key="3">
    <source>
        <dbReference type="ARBA" id="ARBA00022448"/>
    </source>
</evidence>
<evidence type="ECO:0000256" key="8">
    <source>
        <dbReference type="PIRSR" id="PIRSR600175-1"/>
    </source>
</evidence>
<dbReference type="InterPro" id="IPR037272">
    <property type="entry name" value="SNS_sf"/>
</dbReference>
<keyword evidence="5" id="KW-0769">Symport</keyword>
<dbReference type="Pfam" id="PF00209">
    <property type="entry name" value="SNF"/>
    <property type="match status" value="1"/>
</dbReference>
<dbReference type="GO" id="GO:0005886">
    <property type="term" value="C:plasma membrane"/>
    <property type="evidence" value="ECO:0007669"/>
    <property type="project" value="TreeGrafter"/>
</dbReference>
<dbReference type="AlphaFoldDB" id="A0A811ULK6"/>
<keyword evidence="7" id="KW-0472">Membrane</keyword>
<proteinExistence type="inferred from homology"/>
<dbReference type="GO" id="GO:0046872">
    <property type="term" value="F:metal ion binding"/>
    <property type="evidence" value="ECO:0007669"/>
    <property type="project" value="UniProtKB-KW"/>
</dbReference>
<keyword evidence="6" id="KW-1133">Transmembrane helix</keyword>
<dbReference type="EMBL" id="CAJHJT010000012">
    <property type="protein sequence ID" value="CAD6999670.1"/>
    <property type="molecule type" value="Genomic_DNA"/>
</dbReference>
<evidence type="ECO:0000256" key="5">
    <source>
        <dbReference type="ARBA" id="ARBA00022847"/>
    </source>
</evidence>
<dbReference type="PROSITE" id="PS50267">
    <property type="entry name" value="NA_NEUROTRAN_SYMP_3"/>
    <property type="match status" value="1"/>
</dbReference>
<keyword evidence="4" id="KW-0812">Transmembrane</keyword>
<evidence type="ECO:0000256" key="6">
    <source>
        <dbReference type="ARBA" id="ARBA00022989"/>
    </source>
</evidence>
<dbReference type="GO" id="GO:0005283">
    <property type="term" value="F:amino acid:sodium symporter activity"/>
    <property type="evidence" value="ECO:0007669"/>
    <property type="project" value="TreeGrafter"/>
</dbReference>
<dbReference type="PANTHER" id="PTHR11616:SF303">
    <property type="entry name" value="SODIUM- AND CHLORIDE-DEPENDENT GABA TRANSPORTER INE"/>
    <property type="match status" value="1"/>
</dbReference>